<name>A0A4V3XB08_9APHY</name>
<protein>
    <submittedName>
        <fullName evidence="2">Uncharacterized protein</fullName>
    </submittedName>
</protein>
<dbReference type="EMBL" id="SGPJ01000056">
    <property type="protein sequence ID" value="THH00213.1"/>
    <property type="molecule type" value="Genomic_DNA"/>
</dbReference>
<feature type="compositionally biased region" description="Basic and acidic residues" evidence="1">
    <location>
        <begin position="77"/>
        <end position="95"/>
    </location>
</feature>
<evidence type="ECO:0000313" key="2">
    <source>
        <dbReference type="EMBL" id="THH00213.1"/>
    </source>
</evidence>
<proteinExistence type="predicted"/>
<dbReference type="Proteomes" id="UP000309038">
    <property type="component" value="Unassembled WGS sequence"/>
</dbReference>
<sequence>MYSIATRTALRRAAIAPISRATVVARGYSSSGHDNDPEVLEREKDRNMKNVQHKTSTPIRNAPGWNQYLASASEAAVKADRSDLPPHELADETVKYVKARHHEQESPMPKPEEVPGSKEGLTGEERPDAYEASYEKDDLTGPLKNSPKDNVQREVYKEKVSKNDTDTSGGM</sequence>
<feature type="region of interest" description="Disordered" evidence="1">
    <location>
        <begin position="77"/>
        <end position="171"/>
    </location>
</feature>
<keyword evidence="3" id="KW-1185">Reference proteome</keyword>
<gene>
    <name evidence="2" type="ORF">EW026_g2282</name>
</gene>
<feature type="compositionally biased region" description="Basic and acidic residues" evidence="1">
    <location>
        <begin position="33"/>
        <end position="48"/>
    </location>
</feature>
<reference evidence="2 3" key="1">
    <citation type="submission" date="2019-02" db="EMBL/GenBank/DDBJ databases">
        <title>Genome sequencing of the rare red list fungi Phlebia centrifuga.</title>
        <authorList>
            <person name="Buettner E."/>
            <person name="Kellner H."/>
        </authorList>
    </citation>
    <scope>NUCLEOTIDE SEQUENCE [LARGE SCALE GENOMIC DNA]</scope>
    <source>
        <strain evidence="2 3">DSM 108282</strain>
    </source>
</reference>
<feature type="compositionally biased region" description="Basic and acidic residues" evidence="1">
    <location>
        <begin position="146"/>
        <end position="165"/>
    </location>
</feature>
<feature type="region of interest" description="Disordered" evidence="1">
    <location>
        <begin position="26"/>
        <end position="64"/>
    </location>
</feature>
<accession>A0A4V3XB08</accession>
<feature type="compositionally biased region" description="Polar residues" evidence="1">
    <location>
        <begin position="49"/>
        <end position="59"/>
    </location>
</feature>
<feature type="compositionally biased region" description="Basic and acidic residues" evidence="1">
    <location>
        <begin position="102"/>
        <end position="139"/>
    </location>
</feature>
<comment type="caution">
    <text evidence="2">The sequence shown here is derived from an EMBL/GenBank/DDBJ whole genome shotgun (WGS) entry which is preliminary data.</text>
</comment>
<dbReference type="AlphaFoldDB" id="A0A4V3XB08"/>
<organism evidence="2 3">
    <name type="scientific">Hermanssonia centrifuga</name>
    <dbReference type="NCBI Taxonomy" id="98765"/>
    <lineage>
        <taxon>Eukaryota</taxon>
        <taxon>Fungi</taxon>
        <taxon>Dikarya</taxon>
        <taxon>Basidiomycota</taxon>
        <taxon>Agaricomycotina</taxon>
        <taxon>Agaricomycetes</taxon>
        <taxon>Polyporales</taxon>
        <taxon>Meruliaceae</taxon>
        <taxon>Hermanssonia</taxon>
    </lineage>
</organism>
<evidence type="ECO:0000256" key="1">
    <source>
        <dbReference type="SAM" id="MobiDB-lite"/>
    </source>
</evidence>
<evidence type="ECO:0000313" key="3">
    <source>
        <dbReference type="Proteomes" id="UP000309038"/>
    </source>
</evidence>